<dbReference type="EMBL" id="PIPO01000004">
    <property type="protein sequence ID" value="RUO32447.1"/>
    <property type="molecule type" value="Genomic_DNA"/>
</dbReference>
<comment type="pathway">
    <text evidence="1 5">Glycan metabolism; L-arabinan degradation.</text>
</comment>
<keyword evidence="9" id="KW-0732">Signal</keyword>
<feature type="chain" id="PRO_5019282632" description="Extracellular exo-alpha-(1-&gt;5)-L-arabinofuranosidase" evidence="9">
    <location>
        <begin position="28"/>
        <end position="345"/>
    </location>
</feature>
<proteinExistence type="inferred from homology"/>
<keyword evidence="3 5" id="KW-0378">Hydrolase</keyword>
<dbReference type="Gene3D" id="2.115.10.20">
    <property type="entry name" value="Glycosyl hydrolase domain, family 43"/>
    <property type="match status" value="1"/>
</dbReference>
<dbReference type="GO" id="GO:0046558">
    <property type="term" value="F:arabinan endo-1,5-alpha-L-arabinosidase activity"/>
    <property type="evidence" value="ECO:0007669"/>
    <property type="project" value="InterPro"/>
</dbReference>
<feature type="active site" description="Proton donor" evidence="6">
    <location>
        <position position="218"/>
    </location>
</feature>
<feature type="site" description="Important for catalytic activity, responsible for pKa modulation of the active site Glu and correct orientation of both the proton donor and substrate" evidence="8">
    <location>
        <position position="155"/>
    </location>
</feature>
<evidence type="ECO:0000256" key="3">
    <source>
        <dbReference type="ARBA" id="ARBA00022801"/>
    </source>
</evidence>
<keyword evidence="11" id="KW-1185">Reference proteome</keyword>
<dbReference type="Proteomes" id="UP000287823">
    <property type="component" value="Unassembled WGS sequence"/>
</dbReference>
<feature type="active site" description="Proton acceptor" evidence="6">
    <location>
        <position position="35"/>
    </location>
</feature>
<feature type="binding site" evidence="7">
    <location>
        <position position="112"/>
    </location>
    <ligand>
        <name>substrate</name>
    </ligand>
</feature>
<dbReference type="EC" id="3.2.1.55" evidence="5"/>
<comment type="catalytic activity">
    <reaction evidence="5">
        <text>Hydrolysis of terminal non-reducing alpha-L-arabinofuranoside residues in alpha-L-arabinosides.</text>
        <dbReference type="EC" id="3.2.1.55"/>
    </reaction>
</comment>
<dbReference type="SUPFAM" id="SSF75005">
    <property type="entry name" value="Arabinanase/levansucrase/invertase"/>
    <property type="match status" value="1"/>
</dbReference>
<dbReference type="Pfam" id="PF04616">
    <property type="entry name" value="Glyco_hydro_43"/>
    <property type="match status" value="1"/>
</dbReference>
<feature type="site" description="Important for substrate recognition" evidence="8">
    <location>
        <position position="288"/>
    </location>
</feature>
<feature type="binding site" evidence="7">
    <location>
        <position position="35"/>
    </location>
    <ligand>
        <name>substrate</name>
    </ligand>
</feature>
<keyword evidence="4 5" id="KW-0326">Glycosidase</keyword>
<dbReference type="InterPro" id="IPR023296">
    <property type="entry name" value="Glyco_hydro_beta-prop_sf"/>
</dbReference>
<feature type="signal peptide" evidence="9">
    <location>
        <begin position="1"/>
        <end position="27"/>
    </location>
</feature>
<evidence type="ECO:0000256" key="4">
    <source>
        <dbReference type="ARBA" id="ARBA00023295"/>
    </source>
</evidence>
<protein>
    <recommendedName>
        <fullName evidence="5">Extracellular exo-alpha-(1-&gt;5)-L-arabinofuranosidase</fullName>
        <ecNumber evidence="5">3.2.1.55</ecNumber>
    </recommendedName>
</protein>
<dbReference type="GO" id="GO:0031222">
    <property type="term" value="P:arabinan catabolic process"/>
    <property type="evidence" value="ECO:0007669"/>
    <property type="project" value="UniProtKB-UniPathway"/>
</dbReference>
<evidence type="ECO:0000256" key="2">
    <source>
        <dbReference type="ARBA" id="ARBA00009865"/>
    </source>
</evidence>
<dbReference type="CDD" id="cd18830">
    <property type="entry name" value="GH43_CjArb43A-like"/>
    <property type="match status" value="1"/>
</dbReference>
<dbReference type="InterPro" id="IPR016840">
    <property type="entry name" value="Glyco_hydro_43_endo_a_Ara-ase"/>
</dbReference>
<evidence type="ECO:0000256" key="9">
    <source>
        <dbReference type="SAM" id="SignalP"/>
    </source>
</evidence>
<comment type="similarity">
    <text evidence="2 5">Belongs to the glycosyl hydrolase 43 family.</text>
</comment>
<dbReference type="InterPro" id="IPR050727">
    <property type="entry name" value="GH43_arabinanases"/>
</dbReference>
<evidence type="ECO:0000256" key="6">
    <source>
        <dbReference type="PIRSR" id="PIRSR026534-1"/>
    </source>
</evidence>
<reference evidence="10 11" key="1">
    <citation type="journal article" date="2011" name="Front. Microbiol.">
        <title>Genomic signatures of strain selection and enhancement in Bacillus atrophaeus var. globigii, a historical biowarfare simulant.</title>
        <authorList>
            <person name="Gibbons H.S."/>
            <person name="Broomall S.M."/>
            <person name="McNew L.A."/>
            <person name="Daligault H."/>
            <person name="Chapman C."/>
            <person name="Bruce D."/>
            <person name="Karavis M."/>
            <person name="Krepps M."/>
            <person name="McGregor P.A."/>
            <person name="Hong C."/>
            <person name="Park K.H."/>
            <person name="Akmal A."/>
            <person name="Feldman A."/>
            <person name="Lin J.S."/>
            <person name="Chang W.E."/>
            <person name="Higgs B.W."/>
            <person name="Demirev P."/>
            <person name="Lindquist J."/>
            <person name="Liem A."/>
            <person name="Fochler E."/>
            <person name="Read T.D."/>
            <person name="Tapia R."/>
            <person name="Johnson S."/>
            <person name="Bishop-Lilly K.A."/>
            <person name="Detter C."/>
            <person name="Han C."/>
            <person name="Sozhamannan S."/>
            <person name="Rosenzweig C.N."/>
            <person name="Skowronski E.W."/>
        </authorList>
    </citation>
    <scope>NUCLEOTIDE SEQUENCE [LARGE SCALE GENOMIC DNA]</scope>
    <source>
        <strain evidence="10 11">Y4G10-17</strain>
    </source>
</reference>
<evidence type="ECO:0000256" key="7">
    <source>
        <dbReference type="PIRSR" id="PIRSR026534-2"/>
    </source>
</evidence>
<dbReference type="GO" id="GO:0046556">
    <property type="term" value="F:alpha-L-arabinofuranosidase activity"/>
    <property type="evidence" value="ECO:0007669"/>
    <property type="project" value="UniProtKB-EC"/>
</dbReference>
<dbReference type="PANTHER" id="PTHR43301:SF3">
    <property type="entry name" value="ARABINAN ENDO-1,5-ALPHA-L-ARABINOSIDASE A-RELATED"/>
    <property type="match status" value="1"/>
</dbReference>
<dbReference type="RefSeq" id="WP_126799225.1">
    <property type="nucleotide sequence ID" value="NZ_PIPO01000004.1"/>
</dbReference>
<feature type="binding site" evidence="7">
    <location>
        <begin position="152"/>
        <end position="155"/>
    </location>
    <ligand>
        <name>substrate</name>
    </ligand>
</feature>
<dbReference type="InterPro" id="IPR006710">
    <property type="entry name" value="Glyco_hydro_43"/>
</dbReference>
<evidence type="ECO:0000313" key="11">
    <source>
        <dbReference type="Proteomes" id="UP000287823"/>
    </source>
</evidence>
<accession>A0A432WFG4</accession>
<sequence length="345" mass="38658">MSNNYTPKWLPALVVSAAVTLSSAACAQQQVSIHDPVMAKEGDTYYLFSTGPGITFYSSEDLQNWQHEGRVFATQPDWAKSVAPSFDGHLWAPDVIHHNDQYYLYYSVSEFGRNTSGIGVTVTPTLDQSSPDYNWVDQGIVIESVPNRDMWNAIDPNIIIDEDGVPWMNFGSFWGGMKLVKLNDSLTELAQPEEWYTIAKVDRPAFTPDTEAGPGEIEAPFIFRHDDYYYLFVSYGKCCRGADSTYHVAVGRSQDVRGPYLDKDGVDMNEGGGSVILEGNEDWYGAGHNSVYNFNGVDYLVFHAYEAADDGLQKLKIAQINWSDGWPEIDQSVLEEYQSRLISND</sequence>
<evidence type="ECO:0000256" key="8">
    <source>
        <dbReference type="PIRSR" id="PIRSR026534-3"/>
    </source>
</evidence>
<comment type="caution">
    <text evidence="10">The sequence shown here is derived from an EMBL/GenBank/DDBJ whole genome shotgun (WGS) entry which is preliminary data.</text>
</comment>
<evidence type="ECO:0000256" key="1">
    <source>
        <dbReference type="ARBA" id="ARBA00004834"/>
    </source>
</evidence>
<feature type="binding site" evidence="7">
    <location>
        <begin position="172"/>
        <end position="174"/>
    </location>
    <ligand>
        <name>substrate</name>
    </ligand>
</feature>
<evidence type="ECO:0000256" key="5">
    <source>
        <dbReference type="PIRNR" id="PIRNR026534"/>
    </source>
</evidence>
<organism evidence="10 11">
    <name type="scientific">Aliidiomarina soli</name>
    <dbReference type="NCBI Taxonomy" id="1928574"/>
    <lineage>
        <taxon>Bacteria</taxon>
        <taxon>Pseudomonadati</taxon>
        <taxon>Pseudomonadota</taxon>
        <taxon>Gammaproteobacteria</taxon>
        <taxon>Alteromonadales</taxon>
        <taxon>Idiomarinaceae</taxon>
        <taxon>Aliidiomarina</taxon>
    </lineage>
</organism>
<name>A0A432WFG4_9GAMM</name>
<dbReference type="UniPathway" id="UPA00667"/>
<dbReference type="AlphaFoldDB" id="A0A432WFG4"/>
<dbReference type="PIRSF" id="PIRSF026534">
    <property type="entry name" value="Endo_alpha-L-arabinosidase"/>
    <property type="match status" value="1"/>
</dbReference>
<dbReference type="PANTHER" id="PTHR43301">
    <property type="entry name" value="ARABINAN ENDO-1,5-ALPHA-L-ARABINOSIDASE"/>
    <property type="match status" value="1"/>
</dbReference>
<gene>
    <name evidence="10" type="ORF">CWE14_09880</name>
</gene>
<evidence type="ECO:0000313" key="10">
    <source>
        <dbReference type="EMBL" id="RUO32447.1"/>
    </source>
</evidence>